<evidence type="ECO:0000256" key="1">
    <source>
        <dbReference type="SAM" id="MobiDB-lite"/>
    </source>
</evidence>
<name>A0A0L7M9G0_PLAF4</name>
<dbReference type="AlphaFoldDB" id="A0A0L7M9G0"/>
<dbReference type="Proteomes" id="UP000054282">
    <property type="component" value="Unassembled WGS sequence"/>
</dbReference>
<accession>A0A0L7M9G0</accession>
<gene>
    <name evidence="2" type="ORF">PFDG_05031</name>
</gene>
<organism evidence="2 3">
    <name type="scientific">Plasmodium falciparum (isolate Dd2)</name>
    <dbReference type="NCBI Taxonomy" id="57267"/>
    <lineage>
        <taxon>Eukaryota</taxon>
        <taxon>Sar</taxon>
        <taxon>Alveolata</taxon>
        <taxon>Apicomplexa</taxon>
        <taxon>Aconoidasida</taxon>
        <taxon>Haemosporida</taxon>
        <taxon>Plasmodiidae</taxon>
        <taxon>Plasmodium</taxon>
        <taxon>Plasmodium (Laverania)</taxon>
    </lineage>
</organism>
<proteinExistence type="predicted"/>
<sequence>MLNNDLNINKKESHNITKENKCHLHNNNNDRKRRHSSIIINDINHKFQKDQEDQHVRVNSIFYFPEKDDIKSMDTHMYNNTYSNEHNNYIHSCSDNKSFL</sequence>
<evidence type="ECO:0000313" key="3">
    <source>
        <dbReference type="Proteomes" id="UP000054282"/>
    </source>
</evidence>
<reference evidence="3" key="2">
    <citation type="submission" date="2006-09" db="EMBL/GenBank/DDBJ databases">
        <title>The genome sequence of Plasmodium falciparum Dd2.</title>
        <authorList>
            <consortium name="The Broad Institute Genome Sequencing Platform"/>
            <person name="Birren B."/>
            <person name="Lander E."/>
            <person name="Galagan J."/>
            <person name="Nusbaum C."/>
            <person name="Devon K."/>
            <person name="Henn M."/>
            <person name="Jaffe D."/>
            <person name="Butler J."/>
            <person name="Alvarez P."/>
            <person name="Gnerre S."/>
            <person name="Grabherr M."/>
            <person name="Kleber M."/>
            <person name="Mauceli E."/>
            <person name="Brockman W."/>
            <person name="MacCallum I.A."/>
            <person name="Rounsley S."/>
            <person name="Young S."/>
            <person name="LaButti K."/>
            <person name="Pushparaj V."/>
            <person name="DeCaprio D."/>
            <person name="Crawford M."/>
            <person name="Koehrsen M."/>
            <person name="Engels R."/>
            <person name="Montgomery P."/>
            <person name="Pearson M."/>
            <person name="Howarth C."/>
            <person name="Larson L."/>
            <person name="Luoma S."/>
            <person name="White J."/>
            <person name="Kodira C."/>
            <person name="Zeng Q."/>
            <person name="O'Leary S."/>
            <person name="Yandava C."/>
            <person name="Alvarado L."/>
            <person name="Wirth D."/>
            <person name="Volkman S."/>
            <person name="Hartl D."/>
        </authorList>
    </citation>
    <scope>NUCLEOTIDE SEQUENCE [LARGE SCALE GENOMIC DNA]</scope>
</reference>
<protein>
    <submittedName>
        <fullName evidence="2">Uncharacterized protein</fullName>
    </submittedName>
</protein>
<reference evidence="3" key="1">
    <citation type="submission" date="2006-09" db="EMBL/GenBank/DDBJ databases">
        <title>Annotation of Plasmodium falciparum Dd2.</title>
        <authorList>
            <consortium name="The Broad Institute Genome Sequencing Platform"/>
            <person name="Volkman S.K."/>
            <person name="Neafsey D.E."/>
            <person name="Dash A.P."/>
            <person name="Chitnis C.E."/>
            <person name="Hartl D.L."/>
            <person name="Young S.K."/>
            <person name="Zeng Q."/>
            <person name="Koehrsen M."/>
            <person name="Alvarado L."/>
            <person name="Berlin A."/>
            <person name="Borenstein D."/>
            <person name="Chapman S.B."/>
            <person name="Chen Z."/>
            <person name="Engels R."/>
            <person name="Freedman E."/>
            <person name="Gellesch M."/>
            <person name="Goldberg J."/>
            <person name="Griggs A."/>
            <person name="Gujja S."/>
            <person name="Heilman E.R."/>
            <person name="Heiman D.I."/>
            <person name="Howarth C."/>
            <person name="Jen D."/>
            <person name="Larson L."/>
            <person name="Mehta T."/>
            <person name="Neiman D."/>
            <person name="Park D."/>
            <person name="Pearson M."/>
            <person name="Roberts A."/>
            <person name="Saif S."/>
            <person name="Shea T."/>
            <person name="Shenoy N."/>
            <person name="Sisk P."/>
            <person name="Stolte C."/>
            <person name="Sykes S."/>
            <person name="Walk T."/>
            <person name="White J."/>
            <person name="Yandava C."/>
            <person name="Haas B."/>
            <person name="Henn M.R."/>
            <person name="Nusbaum C."/>
            <person name="Birren B."/>
        </authorList>
    </citation>
    <scope>NUCLEOTIDE SEQUENCE [LARGE SCALE GENOMIC DNA]</scope>
</reference>
<dbReference type="EMBL" id="GG702518">
    <property type="protein sequence ID" value="KOB89482.1"/>
    <property type="molecule type" value="Genomic_DNA"/>
</dbReference>
<dbReference type="KEGG" id="pfd:PFDG_05031"/>
<evidence type="ECO:0000313" key="2">
    <source>
        <dbReference type="EMBL" id="KOB89482.1"/>
    </source>
</evidence>
<feature type="region of interest" description="Disordered" evidence="1">
    <location>
        <begin position="1"/>
        <end position="34"/>
    </location>
</feature>
<feature type="compositionally biased region" description="Basic and acidic residues" evidence="1">
    <location>
        <begin position="8"/>
        <end position="22"/>
    </location>
</feature>